<evidence type="ECO:0000313" key="1">
    <source>
        <dbReference type="EnsemblPlants" id="Kaladp0039s0494.1.v1.1"/>
    </source>
</evidence>
<name>A0A7N0TLI6_KALFE</name>
<evidence type="ECO:0000313" key="2">
    <source>
        <dbReference type="Proteomes" id="UP000594263"/>
    </source>
</evidence>
<organism evidence="1 2">
    <name type="scientific">Kalanchoe fedtschenkoi</name>
    <name type="common">Lavender scallops</name>
    <name type="synonym">South American air plant</name>
    <dbReference type="NCBI Taxonomy" id="63787"/>
    <lineage>
        <taxon>Eukaryota</taxon>
        <taxon>Viridiplantae</taxon>
        <taxon>Streptophyta</taxon>
        <taxon>Embryophyta</taxon>
        <taxon>Tracheophyta</taxon>
        <taxon>Spermatophyta</taxon>
        <taxon>Magnoliopsida</taxon>
        <taxon>eudicotyledons</taxon>
        <taxon>Gunneridae</taxon>
        <taxon>Pentapetalae</taxon>
        <taxon>Saxifragales</taxon>
        <taxon>Crassulaceae</taxon>
        <taxon>Kalanchoe</taxon>
    </lineage>
</organism>
<dbReference type="EnsemblPlants" id="Kaladp0039s0494.1.v1.1">
    <property type="protein sequence ID" value="Kaladp0039s0494.1.v1.1"/>
    <property type="gene ID" value="Kaladp0039s0494.v1.1"/>
</dbReference>
<proteinExistence type="predicted"/>
<sequence>MMVSLPSMEICELGVRRWVGFLKRWWWRWFERETWIWSSGGAWCCCRRFMSAGLNLNSVSVTSASRVSALSSSAAARSVSGSCFGFNRFNLCSVKQGRQLSHCSDSMRVWPKRNSSGAECFNGFHIGRFFYLVLLLRLSIT</sequence>
<dbReference type="Proteomes" id="UP000594263">
    <property type="component" value="Unplaced"/>
</dbReference>
<dbReference type="AlphaFoldDB" id="A0A7N0TLI6"/>
<dbReference type="Gramene" id="Kaladp0039s0494.1.v1.1">
    <property type="protein sequence ID" value="Kaladp0039s0494.1.v1.1"/>
    <property type="gene ID" value="Kaladp0039s0494.v1.1"/>
</dbReference>
<accession>A0A7N0TLI6</accession>
<protein>
    <submittedName>
        <fullName evidence="1">Uncharacterized protein</fullName>
    </submittedName>
</protein>
<reference evidence="1" key="1">
    <citation type="submission" date="2021-01" db="UniProtKB">
        <authorList>
            <consortium name="EnsemblPlants"/>
        </authorList>
    </citation>
    <scope>IDENTIFICATION</scope>
</reference>
<keyword evidence="2" id="KW-1185">Reference proteome</keyword>